<keyword evidence="3" id="KW-0808">Transferase</keyword>
<evidence type="ECO:0000256" key="5">
    <source>
        <dbReference type="ARBA" id="ARBA00023098"/>
    </source>
</evidence>
<dbReference type="RefSeq" id="WP_248360913.1">
    <property type="nucleotide sequence ID" value="NZ_AP025591.1"/>
</dbReference>
<dbReference type="SUPFAM" id="SSF53335">
    <property type="entry name" value="S-adenosyl-L-methionine-dependent methyltransferases"/>
    <property type="match status" value="1"/>
</dbReference>
<name>A0ABN6MQB3_9BACT</name>
<protein>
    <submittedName>
        <fullName evidence="7">Cyclopropane-fatty-acyl-phospholipid synthase</fullName>
    </submittedName>
</protein>
<feature type="region of interest" description="Disordered" evidence="6">
    <location>
        <begin position="425"/>
        <end position="464"/>
    </location>
</feature>
<evidence type="ECO:0000256" key="4">
    <source>
        <dbReference type="ARBA" id="ARBA00022691"/>
    </source>
</evidence>
<dbReference type="Gene3D" id="3.40.50.150">
    <property type="entry name" value="Vaccinia Virus protein VP39"/>
    <property type="match status" value="1"/>
</dbReference>
<dbReference type="Proteomes" id="UP001162891">
    <property type="component" value="Chromosome"/>
</dbReference>
<keyword evidence="2" id="KW-0489">Methyltransferase</keyword>
<evidence type="ECO:0000256" key="6">
    <source>
        <dbReference type="SAM" id="MobiDB-lite"/>
    </source>
</evidence>
<dbReference type="PIRSF" id="PIRSF003085">
    <property type="entry name" value="CMAS"/>
    <property type="match status" value="1"/>
</dbReference>
<dbReference type="InterPro" id="IPR029063">
    <property type="entry name" value="SAM-dependent_MTases_sf"/>
</dbReference>
<proteinExistence type="inferred from homology"/>
<gene>
    <name evidence="7" type="ORF">AMOR_21540</name>
</gene>
<keyword evidence="5" id="KW-0443">Lipid metabolism</keyword>
<evidence type="ECO:0000313" key="7">
    <source>
        <dbReference type="EMBL" id="BDG03158.1"/>
    </source>
</evidence>
<dbReference type="EMBL" id="AP025591">
    <property type="protein sequence ID" value="BDG03158.1"/>
    <property type="molecule type" value="Genomic_DNA"/>
</dbReference>
<evidence type="ECO:0000256" key="3">
    <source>
        <dbReference type="ARBA" id="ARBA00022679"/>
    </source>
</evidence>
<dbReference type="PANTHER" id="PTHR43667">
    <property type="entry name" value="CYCLOPROPANE-FATTY-ACYL-PHOSPHOLIPID SYNTHASE"/>
    <property type="match status" value="1"/>
</dbReference>
<feature type="compositionally biased region" description="Low complexity" evidence="6">
    <location>
        <begin position="442"/>
        <end position="464"/>
    </location>
</feature>
<keyword evidence="4" id="KW-0949">S-adenosyl-L-methionine</keyword>
<evidence type="ECO:0000256" key="1">
    <source>
        <dbReference type="ARBA" id="ARBA00010815"/>
    </source>
</evidence>
<dbReference type="Pfam" id="PF02353">
    <property type="entry name" value="CMAS"/>
    <property type="match status" value="1"/>
</dbReference>
<comment type="similarity">
    <text evidence="1">Belongs to the CFA/CMAS family.</text>
</comment>
<dbReference type="PANTHER" id="PTHR43667:SF1">
    <property type="entry name" value="CYCLOPROPANE-FATTY-ACYL-PHOSPHOLIPID SYNTHASE"/>
    <property type="match status" value="1"/>
</dbReference>
<accession>A0ABN6MQB3</accession>
<evidence type="ECO:0000256" key="2">
    <source>
        <dbReference type="ARBA" id="ARBA00022603"/>
    </source>
</evidence>
<organism evidence="7 8">
    <name type="scientific">Anaeromyxobacter oryzae</name>
    <dbReference type="NCBI Taxonomy" id="2918170"/>
    <lineage>
        <taxon>Bacteria</taxon>
        <taxon>Pseudomonadati</taxon>
        <taxon>Myxococcota</taxon>
        <taxon>Myxococcia</taxon>
        <taxon>Myxococcales</taxon>
        <taxon>Cystobacterineae</taxon>
        <taxon>Anaeromyxobacteraceae</taxon>
        <taxon>Anaeromyxobacter</taxon>
    </lineage>
</organism>
<dbReference type="InterPro" id="IPR050723">
    <property type="entry name" value="CFA/CMAS"/>
</dbReference>
<dbReference type="InterPro" id="IPR003333">
    <property type="entry name" value="CMAS"/>
</dbReference>
<reference evidence="8" key="1">
    <citation type="journal article" date="2022" name="Int. J. Syst. Evol. Microbiol.">
        <title>Anaeromyxobacter oryzae sp. nov., Anaeromyxobacter diazotrophicus sp. nov. and Anaeromyxobacter paludicola sp. nov., isolated from paddy soils.</title>
        <authorList>
            <person name="Itoh H."/>
            <person name="Xu Z."/>
            <person name="Mise K."/>
            <person name="Masuda Y."/>
            <person name="Ushijima N."/>
            <person name="Hayakawa C."/>
            <person name="Shiratori Y."/>
            <person name="Senoo K."/>
        </authorList>
    </citation>
    <scope>NUCLEOTIDE SEQUENCE [LARGE SCALE GENOMIC DNA]</scope>
    <source>
        <strain evidence="8">Red232</strain>
    </source>
</reference>
<dbReference type="CDD" id="cd02440">
    <property type="entry name" value="AdoMet_MTases"/>
    <property type="match status" value="1"/>
</dbReference>
<keyword evidence="8" id="KW-1185">Reference proteome</keyword>
<sequence>MATPARAVRQRVPAVGGGATLRALEALFAPLATRDFAVRLWTGEVLPATAGVAPRFVLVLTHPASLLRMLWPPGELTVAEAFVRGDWDVEGDLVAAISLRDRLRLGPRDLLTLAPLVPALLRHAAPAAPRSGAARLRGRKHTLGRDADAVRHHYEAGNDFYALWLDARMVYSCAYFPEPTTTLDAAQEAKLELVCRKLRLAPGDRLLDVGCGWGGLVTWAAEHHGVTALGVTLSPAQAELARERIAARGLASRCRVEVADYRALRAEPFDKVVSVGMVEHVGVAQLPTYFRRAAELLRPGGLFLNHGIAPAVPRDDGLRARLFREGSFLQKYVFPDGELPFLHETAAAAVEAGLELRDVESLREHYALTLHSWLARLEARRAEAERVVGTTRYRVWRLYMAGAAADFERGQNTIYQAVYVKPEGGRSGLPLTRGGWYAEPRAAGQGSTPSSSSAASSSAGSRYT</sequence>
<evidence type="ECO:0000313" key="8">
    <source>
        <dbReference type="Proteomes" id="UP001162891"/>
    </source>
</evidence>